<name>A0A1K1LD33_9BACT</name>
<evidence type="ECO:0008006" key="4">
    <source>
        <dbReference type="Google" id="ProtNLM"/>
    </source>
</evidence>
<evidence type="ECO:0000313" key="2">
    <source>
        <dbReference type="EMBL" id="SFV72652.1"/>
    </source>
</evidence>
<dbReference type="AlphaFoldDB" id="A0A1K1LD33"/>
<keyword evidence="1" id="KW-0175">Coiled coil</keyword>
<evidence type="ECO:0000313" key="3">
    <source>
        <dbReference type="Proteomes" id="UP000186323"/>
    </source>
</evidence>
<reference evidence="3" key="1">
    <citation type="submission" date="2016-10" db="EMBL/GenBank/DDBJ databases">
        <authorList>
            <person name="Wegmann U."/>
        </authorList>
    </citation>
    <scope>NUCLEOTIDE SEQUENCE [LARGE SCALE GENOMIC DNA]</scope>
</reference>
<protein>
    <recommendedName>
        <fullName evidence="4">TolA protein</fullName>
    </recommendedName>
</protein>
<accession>A0A1K1LD33</accession>
<feature type="coiled-coil region" evidence="1">
    <location>
        <begin position="15"/>
        <end position="56"/>
    </location>
</feature>
<organism evidence="2 3">
    <name type="scientific">Desulfovibrio piger</name>
    <dbReference type="NCBI Taxonomy" id="901"/>
    <lineage>
        <taxon>Bacteria</taxon>
        <taxon>Pseudomonadati</taxon>
        <taxon>Thermodesulfobacteriota</taxon>
        <taxon>Desulfovibrionia</taxon>
        <taxon>Desulfovibrionales</taxon>
        <taxon>Desulfovibrionaceae</taxon>
        <taxon>Desulfovibrio</taxon>
    </lineage>
</organism>
<dbReference type="RefSeq" id="WP_072333319.1">
    <property type="nucleotide sequence ID" value="NZ_CAUCFH010000037.1"/>
</dbReference>
<dbReference type="Proteomes" id="UP000186323">
    <property type="component" value="Chromosome I"/>
</dbReference>
<gene>
    <name evidence="2" type="ORF">DESPIGER_0776</name>
</gene>
<keyword evidence="3" id="KW-1185">Reference proteome</keyword>
<proteinExistence type="predicted"/>
<dbReference type="EMBL" id="LT630450">
    <property type="protein sequence ID" value="SFV72652.1"/>
    <property type="molecule type" value="Genomic_DNA"/>
</dbReference>
<evidence type="ECO:0000256" key="1">
    <source>
        <dbReference type="SAM" id="Coils"/>
    </source>
</evidence>
<sequence>MAENKTQDQTPSDDVQKLRTELEAARAETAEARQALQKAEEEQKAAAQEVKTLRKTAAMQAAMEEKRAMHQLRQQEKVLLTINSEPNDSTPVMVSVNGYAYRINRDEPVLVPRAVAEALKLAIMEVPQVKRDPNGQERTVFRHVNRFSFSVETPTENDQAEDA</sequence>
<dbReference type="KEGG" id="dpg:DESPIGER_0776"/>